<dbReference type="EMBL" id="JABDTM020026918">
    <property type="protein sequence ID" value="KAH0811278.1"/>
    <property type="molecule type" value="Genomic_DNA"/>
</dbReference>
<feature type="signal peptide" evidence="10">
    <location>
        <begin position="1"/>
        <end position="20"/>
    </location>
</feature>
<comment type="subcellular location">
    <subcellularLocation>
        <location evidence="1">Membrane</location>
        <topology evidence="1">Lipid-anchor</topology>
        <topology evidence="1">GPI-anchor</topology>
    </subcellularLocation>
</comment>
<dbReference type="GO" id="GO:0098552">
    <property type="term" value="C:side of membrane"/>
    <property type="evidence" value="ECO:0007669"/>
    <property type="project" value="UniProtKB-KW"/>
</dbReference>
<evidence type="ECO:0000256" key="4">
    <source>
        <dbReference type="ARBA" id="ARBA00022729"/>
    </source>
</evidence>
<keyword evidence="2" id="KW-0336">GPI-anchor</keyword>
<dbReference type="Proteomes" id="UP000719412">
    <property type="component" value="Unassembled WGS sequence"/>
</dbReference>
<keyword evidence="4 10" id="KW-0732">Signal</keyword>
<dbReference type="Pfam" id="PF17064">
    <property type="entry name" value="QVR"/>
    <property type="match status" value="1"/>
</dbReference>
<keyword evidence="5 9" id="KW-1133">Transmembrane helix</keyword>
<feature type="chain" id="PRO_5035233672" description="Protein quiver" evidence="10">
    <location>
        <begin position="21"/>
        <end position="163"/>
    </location>
</feature>
<name>A0A8J6HCN9_TENMO</name>
<evidence type="ECO:0000256" key="6">
    <source>
        <dbReference type="ARBA" id="ARBA00023136"/>
    </source>
</evidence>
<evidence type="ECO:0000256" key="9">
    <source>
        <dbReference type="SAM" id="Phobius"/>
    </source>
</evidence>
<sequence length="163" mass="17967">MLVHLCVAILAIFGVHRGLCLRCYSCVSTENEACIRFDKNKVPLKTCGIDELRNTEADAAQVHKSFKKLYEVDLAQEPQLPLNCLKQVTRFGGKHMVLRGCQLAPSDQLDICLKVKQENSDMLLTSHCSLCSGEGCNAAPLKRPLLSFLATICVVVATLLIYS</sequence>
<evidence type="ECO:0000256" key="1">
    <source>
        <dbReference type="ARBA" id="ARBA00004589"/>
    </source>
</evidence>
<dbReference type="AlphaFoldDB" id="A0A8J6HCN9"/>
<gene>
    <name evidence="11" type="ORF">GEV33_011511</name>
</gene>
<evidence type="ECO:0000256" key="5">
    <source>
        <dbReference type="ARBA" id="ARBA00022989"/>
    </source>
</evidence>
<dbReference type="InterPro" id="IPR050975">
    <property type="entry name" value="Sleep_regulator"/>
</dbReference>
<evidence type="ECO:0008006" key="13">
    <source>
        <dbReference type="Google" id="ProtNLM"/>
    </source>
</evidence>
<feature type="transmembrane region" description="Helical" evidence="9">
    <location>
        <begin position="145"/>
        <end position="162"/>
    </location>
</feature>
<evidence type="ECO:0000256" key="10">
    <source>
        <dbReference type="SAM" id="SignalP"/>
    </source>
</evidence>
<comment type="caution">
    <text evidence="11">The sequence shown here is derived from an EMBL/GenBank/DDBJ whole genome shotgun (WGS) entry which is preliminary data.</text>
</comment>
<dbReference type="GO" id="GO:0032222">
    <property type="term" value="P:regulation of synaptic transmission, cholinergic"/>
    <property type="evidence" value="ECO:0007669"/>
    <property type="project" value="InterPro"/>
</dbReference>
<evidence type="ECO:0000313" key="11">
    <source>
        <dbReference type="EMBL" id="KAH0811278.1"/>
    </source>
</evidence>
<keyword evidence="7" id="KW-0325">Glycoprotein</keyword>
<proteinExistence type="predicted"/>
<protein>
    <recommendedName>
        <fullName evidence="13">Protein quiver</fullName>
    </recommendedName>
</protein>
<dbReference type="InterPro" id="IPR031424">
    <property type="entry name" value="QVR-like"/>
</dbReference>
<evidence type="ECO:0000256" key="8">
    <source>
        <dbReference type="ARBA" id="ARBA00023288"/>
    </source>
</evidence>
<dbReference type="PANTHER" id="PTHR33562">
    <property type="entry name" value="ATILLA, ISOFORM B-RELATED-RELATED"/>
    <property type="match status" value="1"/>
</dbReference>
<keyword evidence="12" id="KW-1185">Reference proteome</keyword>
<keyword evidence="6 9" id="KW-0472">Membrane</keyword>
<evidence type="ECO:0000313" key="12">
    <source>
        <dbReference type="Proteomes" id="UP000719412"/>
    </source>
</evidence>
<evidence type="ECO:0000256" key="2">
    <source>
        <dbReference type="ARBA" id="ARBA00022622"/>
    </source>
</evidence>
<evidence type="ECO:0000256" key="7">
    <source>
        <dbReference type="ARBA" id="ARBA00023180"/>
    </source>
</evidence>
<keyword evidence="3 9" id="KW-0812">Transmembrane</keyword>
<dbReference type="GO" id="GO:0030431">
    <property type="term" value="P:sleep"/>
    <property type="evidence" value="ECO:0007669"/>
    <property type="project" value="InterPro"/>
</dbReference>
<reference evidence="11" key="1">
    <citation type="journal article" date="2020" name="J Insects Food Feed">
        <title>The yellow mealworm (Tenebrio molitor) genome: a resource for the emerging insects as food and feed industry.</title>
        <authorList>
            <person name="Eriksson T."/>
            <person name="Andere A."/>
            <person name="Kelstrup H."/>
            <person name="Emery V."/>
            <person name="Picard C."/>
        </authorList>
    </citation>
    <scope>NUCLEOTIDE SEQUENCE</scope>
    <source>
        <strain evidence="11">Stoneville</strain>
        <tissue evidence="11">Whole head</tissue>
    </source>
</reference>
<keyword evidence="8" id="KW-0449">Lipoprotein</keyword>
<organism evidence="11 12">
    <name type="scientific">Tenebrio molitor</name>
    <name type="common">Yellow mealworm beetle</name>
    <dbReference type="NCBI Taxonomy" id="7067"/>
    <lineage>
        <taxon>Eukaryota</taxon>
        <taxon>Metazoa</taxon>
        <taxon>Ecdysozoa</taxon>
        <taxon>Arthropoda</taxon>
        <taxon>Hexapoda</taxon>
        <taxon>Insecta</taxon>
        <taxon>Pterygota</taxon>
        <taxon>Neoptera</taxon>
        <taxon>Endopterygota</taxon>
        <taxon>Coleoptera</taxon>
        <taxon>Polyphaga</taxon>
        <taxon>Cucujiformia</taxon>
        <taxon>Tenebrionidae</taxon>
        <taxon>Tenebrio</taxon>
    </lineage>
</organism>
<dbReference type="PANTHER" id="PTHR33562:SF29">
    <property type="entry name" value="PROTEIN SLEEPLESS"/>
    <property type="match status" value="1"/>
</dbReference>
<evidence type="ECO:0000256" key="3">
    <source>
        <dbReference type="ARBA" id="ARBA00022692"/>
    </source>
</evidence>
<accession>A0A8J6HCN9</accession>
<reference evidence="11" key="2">
    <citation type="submission" date="2021-08" db="EMBL/GenBank/DDBJ databases">
        <authorList>
            <person name="Eriksson T."/>
        </authorList>
    </citation>
    <scope>NUCLEOTIDE SEQUENCE</scope>
    <source>
        <strain evidence="11">Stoneville</strain>
        <tissue evidence="11">Whole head</tissue>
    </source>
</reference>